<evidence type="ECO:0000256" key="7">
    <source>
        <dbReference type="PROSITE-ProRule" id="PRU10141"/>
    </source>
</evidence>
<evidence type="ECO:0000259" key="9">
    <source>
        <dbReference type="PROSITE" id="PS50011"/>
    </source>
</evidence>
<dbReference type="InterPro" id="IPR000719">
    <property type="entry name" value="Prot_kinase_dom"/>
</dbReference>
<dbReference type="GO" id="GO:0004674">
    <property type="term" value="F:protein serine/threonine kinase activity"/>
    <property type="evidence" value="ECO:0007669"/>
    <property type="project" value="UniProtKB-KW"/>
</dbReference>
<evidence type="ECO:0000256" key="1">
    <source>
        <dbReference type="ARBA" id="ARBA00010886"/>
    </source>
</evidence>
<dbReference type="AlphaFoldDB" id="A0A841BK18"/>
<dbReference type="Pfam" id="PF00069">
    <property type="entry name" value="Pkinase"/>
    <property type="match status" value="1"/>
</dbReference>
<dbReference type="Proteomes" id="UP000587527">
    <property type="component" value="Unassembled WGS sequence"/>
</dbReference>
<accession>A0A841BK18</accession>
<keyword evidence="11" id="KW-1185">Reference proteome</keyword>
<dbReference type="PANTHER" id="PTHR43671:SF13">
    <property type="entry name" value="SERINE_THREONINE-PROTEIN KINASE NEK2"/>
    <property type="match status" value="1"/>
</dbReference>
<dbReference type="SMART" id="SM00220">
    <property type="entry name" value="S_TKc"/>
    <property type="match status" value="1"/>
</dbReference>
<evidence type="ECO:0000256" key="2">
    <source>
        <dbReference type="ARBA" id="ARBA00012513"/>
    </source>
</evidence>
<dbReference type="SUPFAM" id="SSF56112">
    <property type="entry name" value="Protein kinase-like (PK-like)"/>
    <property type="match status" value="1"/>
</dbReference>
<dbReference type="PROSITE" id="PS00108">
    <property type="entry name" value="PROTEIN_KINASE_ST"/>
    <property type="match status" value="1"/>
</dbReference>
<proteinExistence type="inferred from homology"/>
<gene>
    <name evidence="10" type="ORF">F4553_001993</name>
</gene>
<sequence length="461" mass="48925">MTDLVEIGKGGYGRVYRGTWTATGELVAVKVLHASLAGRDAHRRFDREKKLLRSLSDKSTHIVRLRDAGVLPDDHPYLITEYCSGGSPTPGLLSREEVLRIGHSVATALVAVHAAGVVHRDVKPANILCRSDGGIVLADFGLAIYQDPDQSRGMDALVPQYAAREVLRGDDPTAAADIYSLGATIYALRVGNPPYQQFPDEPDLQYLARVLNAPPPDPSQILASPEVQQLLGRMLDPDSANRPTAAEVAEHLAIYAETPFATHQDPSAVHRDVTRMRMEGSPFTAPPASVGDTRMRARKDPVTRTAEMRAEPSSIGRLLRSRKVLASTAAVLVTGGAVAVLLTNSPDPAPVSAPGTPAVTGSGVPKPSITPSAPVIVLTKPKDNTTTVDLTWTGPEGVEYAVVVSAPAASPTTTLAGRQHTIRIRVTPGVAYCFLIQGTNGASVWQSSAQGIRNAVCQGTF</sequence>
<evidence type="ECO:0000313" key="11">
    <source>
        <dbReference type="Proteomes" id="UP000587527"/>
    </source>
</evidence>
<feature type="compositionally biased region" description="Basic and acidic residues" evidence="8">
    <location>
        <begin position="293"/>
        <end position="310"/>
    </location>
</feature>
<feature type="domain" description="Protein kinase" evidence="9">
    <location>
        <begin position="1"/>
        <end position="254"/>
    </location>
</feature>
<dbReference type="PANTHER" id="PTHR43671">
    <property type="entry name" value="SERINE/THREONINE-PROTEIN KINASE NEK"/>
    <property type="match status" value="1"/>
</dbReference>
<dbReference type="InterPro" id="IPR008271">
    <property type="entry name" value="Ser/Thr_kinase_AS"/>
</dbReference>
<evidence type="ECO:0000256" key="6">
    <source>
        <dbReference type="ARBA" id="ARBA00022840"/>
    </source>
</evidence>
<comment type="similarity">
    <text evidence="1">Belongs to the protein kinase superfamily. NEK Ser/Thr protein kinase family. NIMA subfamily.</text>
</comment>
<protein>
    <recommendedName>
        <fullName evidence="2">non-specific serine/threonine protein kinase</fullName>
        <ecNumber evidence="2">2.7.11.1</ecNumber>
    </recommendedName>
</protein>
<organism evidence="10 11">
    <name type="scientific">Allocatelliglobosispora scoriae</name>
    <dbReference type="NCBI Taxonomy" id="643052"/>
    <lineage>
        <taxon>Bacteria</taxon>
        <taxon>Bacillati</taxon>
        <taxon>Actinomycetota</taxon>
        <taxon>Actinomycetes</taxon>
        <taxon>Micromonosporales</taxon>
        <taxon>Micromonosporaceae</taxon>
        <taxon>Allocatelliglobosispora</taxon>
    </lineage>
</organism>
<evidence type="ECO:0000256" key="4">
    <source>
        <dbReference type="ARBA" id="ARBA00022741"/>
    </source>
</evidence>
<evidence type="ECO:0000313" key="10">
    <source>
        <dbReference type="EMBL" id="MBB5868614.1"/>
    </source>
</evidence>
<keyword evidence="3" id="KW-0808">Transferase</keyword>
<keyword evidence="4 7" id="KW-0547">Nucleotide-binding</keyword>
<name>A0A841BK18_9ACTN</name>
<dbReference type="EC" id="2.7.11.1" evidence="2"/>
<dbReference type="InterPro" id="IPR011009">
    <property type="entry name" value="Kinase-like_dom_sf"/>
</dbReference>
<keyword evidence="6 7" id="KW-0067">ATP-binding</keyword>
<reference evidence="10 11" key="1">
    <citation type="submission" date="2020-08" db="EMBL/GenBank/DDBJ databases">
        <title>Sequencing the genomes of 1000 actinobacteria strains.</title>
        <authorList>
            <person name="Klenk H.-P."/>
        </authorList>
    </citation>
    <scope>NUCLEOTIDE SEQUENCE [LARGE SCALE GENOMIC DNA]</scope>
    <source>
        <strain evidence="10 11">DSM 45362</strain>
    </source>
</reference>
<comment type="caution">
    <text evidence="10">The sequence shown here is derived from an EMBL/GenBank/DDBJ whole genome shotgun (WGS) entry which is preliminary data.</text>
</comment>
<dbReference type="Gene3D" id="1.10.510.10">
    <property type="entry name" value="Transferase(Phosphotransferase) domain 1"/>
    <property type="match status" value="1"/>
</dbReference>
<dbReference type="PROSITE" id="PS00107">
    <property type="entry name" value="PROTEIN_KINASE_ATP"/>
    <property type="match status" value="1"/>
</dbReference>
<dbReference type="GO" id="GO:0005524">
    <property type="term" value="F:ATP binding"/>
    <property type="evidence" value="ECO:0007669"/>
    <property type="project" value="UniProtKB-UniRule"/>
</dbReference>
<dbReference type="RefSeq" id="WP_184834679.1">
    <property type="nucleotide sequence ID" value="NZ_JACHMN010000002.1"/>
</dbReference>
<feature type="region of interest" description="Disordered" evidence="8">
    <location>
        <begin position="279"/>
        <end position="313"/>
    </location>
</feature>
<dbReference type="EMBL" id="JACHMN010000002">
    <property type="protein sequence ID" value="MBB5868614.1"/>
    <property type="molecule type" value="Genomic_DNA"/>
</dbReference>
<evidence type="ECO:0000256" key="5">
    <source>
        <dbReference type="ARBA" id="ARBA00022777"/>
    </source>
</evidence>
<feature type="binding site" evidence="7">
    <location>
        <position position="30"/>
    </location>
    <ligand>
        <name>ATP</name>
        <dbReference type="ChEBI" id="CHEBI:30616"/>
    </ligand>
</feature>
<dbReference type="InterPro" id="IPR050660">
    <property type="entry name" value="NEK_Ser/Thr_kinase"/>
</dbReference>
<evidence type="ECO:0000256" key="8">
    <source>
        <dbReference type="SAM" id="MobiDB-lite"/>
    </source>
</evidence>
<evidence type="ECO:0000256" key="3">
    <source>
        <dbReference type="ARBA" id="ARBA00022679"/>
    </source>
</evidence>
<dbReference type="PROSITE" id="PS50011">
    <property type="entry name" value="PROTEIN_KINASE_DOM"/>
    <property type="match status" value="1"/>
</dbReference>
<keyword evidence="10" id="KW-0723">Serine/threonine-protein kinase</keyword>
<dbReference type="InterPro" id="IPR017441">
    <property type="entry name" value="Protein_kinase_ATP_BS"/>
</dbReference>
<dbReference type="CDD" id="cd14014">
    <property type="entry name" value="STKc_PknB_like"/>
    <property type="match status" value="1"/>
</dbReference>
<keyword evidence="5 10" id="KW-0418">Kinase</keyword>